<evidence type="ECO:0000313" key="3">
    <source>
        <dbReference type="WBParaSite" id="PDA_v2.g22060.t1"/>
    </source>
</evidence>
<accession>A0A914PTM8</accession>
<sequence>METKSCFICCVLMILVLSSTNVYAQEGHKGIAKPFISEGSPKLIRAERGVIKSALKGAAVGAAAGGVAHAISKGK</sequence>
<dbReference type="WBParaSite" id="PDA_v2.g22060.t1">
    <property type="protein sequence ID" value="PDA_v2.g22060.t1"/>
    <property type="gene ID" value="PDA_v2.g22060"/>
</dbReference>
<keyword evidence="1" id="KW-0732">Signal</keyword>
<proteinExistence type="predicted"/>
<name>A0A914PTM8_9BILA</name>
<evidence type="ECO:0000256" key="1">
    <source>
        <dbReference type="SAM" id="SignalP"/>
    </source>
</evidence>
<keyword evidence="2" id="KW-1185">Reference proteome</keyword>
<dbReference type="Proteomes" id="UP000887578">
    <property type="component" value="Unplaced"/>
</dbReference>
<feature type="chain" id="PRO_5037041623" evidence="1">
    <location>
        <begin position="25"/>
        <end position="75"/>
    </location>
</feature>
<protein>
    <submittedName>
        <fullName evidence="3">Uncharacterized protein</fullName>
    </submittedName>
</protein>
<organism evidence="2 3">
    <name type="scientific">Panagrolaimus davidi</name>
    <dbReference type="NCBI Taxonomy" id="227884"/>
    <lineage>
        <taxon>Eukaryota</taxon>
        <taxon>Metazoa</taxon>
        <taxon>Ecdysozoa</taxon>
        <taxon>Nematoda</taxon>
        <taxon>Chromadorea</taxon>
        <taxon>Rhabditida</taxon>
        <taxon>Tylenchina</taxon>
        <taxon>Panagrolaimomorpha</taxon>
        <taxon>Panagrolaimoidea</taxon>
        <taxon>Panagrolaimidae</taxon>
        <taxon>Panagrolaimus</taxon>
    </lineage>
</organism>
<feature type="signal peptide" evidence="1">
    <location>
        <begin position="1"/>
        <end position="24"/>
    </location>
</feature>
<evidence type="ECO:0000313" key="2">
    <source>
        <dbReference type="Proteomes" id="UP000887578"/>
    </source>
</evidence>
<dbReference type="AlphaFoldDB" id="A0A914PTM8"/>
<reference evidence="3" key="1">
    <citation type="submission" date="2022-11" db="UniProtKB">
        <authorList>
            <consortium name="WormBaseParasite"/>
        </authorList>
    </citation>
    <scope>IDENTIFICATION</scope>
</reference>